<name>A0A1E5LBX8_9BACI</name>
<gene>
    <name evidence="10" type="ORF">BFG57_04225</name>
</gene>
<dbReference type="Proteomes" id="UP000095209">
    <property type="component" value="Unassembled WGS sequence"/>
</dbReference>
<keyword evidence="5 7" id="KW-1133">Transmembrane helix</keyword>
<dbReference type="InterPro" id="IPR007353">
    <property type="entry name" value="DUF421"/>
</dbReference>
<evidence type="ECO:0000256" key="3">
    <source>
        <dbReference type="ARBA" id="ARBA00022475"/>
    </source>
</evidence>
<feature type="transmembrane region" description="Helical" evidence="7">
    <location>
        <begin position="58"/>
        <end position="78"/>
    </location>
</feature>
<evidence type="ECO:0000259" key="9">
    <source>
        <dbReference type="Pfam" id="PF20730"/>
    </source>
</evidence>
<dbReference type="Gene3D" id="3.30.240.20">
    <property type="entry name" value="bsu07140 like domains"/>
    <property type="match status" value="2"/>
</dbReference>
<feature type="domain" description="YetF-like N-terminal transmembrane" evidence="9">
    <location>
        <begin position="4"/>
        <end position="78"/>
    </location>
</feature>
<organism evidence="10 11">
    <name type="scientific">Bacillus solimangrovi</name>
    <dbReference type="NCBI Taxonomy" id="1305675"/>
    <lineage>
        <taxon>Bacteria</taxon>
        <taxon>Bacillati</taxon>
        <taxon>Bacillota</taxon>
        <taxon>Bacilli</taxon>
        <taxon>Bacillales</taxon>
        <taxon>Bacillaceae</taxon>
        <taxon>Bacillus</taxon>
    </lineage>
</organism>
<accession>A0A1E5LBX8</accession>
<evidence type="ECO:0000256" key="5">
    <source>
        <dbReference type="ARBA" id="ARBA00022989"/>
    </source>
</evidence>
<dbReference type="InterPro" id="IPR048454">
    <property type="entry name" value="YetF_N"/>
</dbReference>
<evidence type="ECO:0000256" key="7">
    <source>
        <dbReference type="SAM" id="Phobius"/>
    </source>
</evidence>
<keyword evidence="11" id="KW-1185">Reference proteome</keyword>
<evidence type="ECO:0000256" key="4">
    <source>
        <dbReference type="ARBA" id="ARBA00022692"/>
    </source>
</evidence>
<dbReference type="STRING" id="1305675.BFG57_04225"/>
<protein>
    <recommendedName>
        <fullName evidence="12">DUF421 domain-containing protein</fullName>
    </recommendedName>
</protein>
<dbReference type="RefSeq" id="WP_069718324.1">
    <property type="nucleotide sequence ID" value="NZ_MJEH01000055.1"/>
</dbReference>
<reference evidence="10 11" key="1">
    <citation type="submission" date="2016-08" db="EMBL/GenBank/DDBJ databases">
        <title>Genome of Bacillus solimangrovi GH2-4.</title>
        <authorList>
            <person name="Lim S."/>
            <person name="Kim B.-C."/>
        </authorList>
    </citation>
    <scope>NUCLEOTIDE SEQUENCE [LARGE SCALE GENOMIC DNA]</scope>
    <source>
        <strain evidence="10 11">GH2-4</strain>
    </source>
</reference>
<dbReference type="EMBL" id="MJEH01000055">
    <property type="protein sequence ID" value="OEH91587.1"/>
    <property type="molecule type" value="Genomic_DNA"/>
</dbReference>
<evidence type="ECO:0000256" key="1">
    <source>
        <dbReference type="ARBA" id="ARBA00004651"/>
    </source>
</evidence>
<feature type="transmembrane region" description="Helical" evidence="7">
    <location>
        <begin position="6"/>
        <end position="25"/>
    </location>
</feature>
<evidence type="ECO:0000259" key="8">
    <source>
        <dbReference type="Pfam" id="PF04239"/>
    </source>
</evidence>
<comment type="similarity">
    <text evidence="2">Belongs to the UPF0702 family.</text>
</comment>
<dbReference type="InterPro" id="IPR023090">
    <property type="entry name" value="UPF0702_alpha/beta_dom_sf"/>
</dbReference>
<evidence type="ECO:0000313" key="11">
    <source>
        <dbReference type="Proteomes" id="UP000095209"/>
    </source>
</evidence>
<dbReference type="OrthoDB" id="1076133at2"/>
<proteinExistence type="inferred from homology"/>
<dbReference type="Pfam" id="PF04239">
    <property type="entry name" value="DUF421"/>
    <property type="match status" value="1"/>
</dbReference>
<keyword evidence="4 7" id="KW-0812">Transmembrane</keyword>
<evidence type="ECO:0000256" key="2">
    <source>
        <dbReference type="ARBA" id="ARBA00006448"/>
    </source>
</evidence>
<feature type="domain" description="YetF C-terminal" evidence="8">
    <location>
        <begin position="80"/>
        <end position="214"/>
    </location>
</feature>
<evidence type="ECO:0008006" key="12">
    <source>
        <dbReference type="Google" id="ProtNLM"/>
    </source>
</evidence>
<evidence type="ECO:0000313" key="10">
    <source>
        <dbReference type="EMBL" id="OEH91587.1"/>
    </source>
</evidence>
<sequence length="224" mass="25578">MTYGQTAIELVIGFIALFFTTKILGKSQITQITTFDFISALVLGELVGNALYDDDVRIYRVLFAVSLWTSLILLLEVITQKFKRTRHFLEGQPSIIIRKGEIHKESLKKNKLDVNQLQHLLRTKDVFSLREVEYALLETDGSISILKRSGYATPTRNDFNLPEEKVVLPVTIIIDGEVILDNLQSIGFDEAWLKSQLRSHGAANFSDVMYAEWKEGESIYIEKY</sequence>
<comment type="subcellular location">
    <subcellularLocation>
        <location evidence="1">Cell membrane</location>
        <topology evidence="1">Multi-pass membrane protein</topology>
    </subcellularLocation>
</comment>
<keyword evidence="6 7" id="KW-0472">Membrane</keyword>
<evidence type="ECO:0000256" key="6">
    <source>
        <dbReference type="ARBA" id="ARBA00023136"/>
    </source>
</evidence>
<dbReference type="Pfam" id="PF20730">
    <property type="entry name" value="YetF_N"/>
    <property type="match status" value="1"/>
</dbReference>
<dbReference type="GO" id="GO:0005886">
    <property type="term" value="C:plasma membrane"/>
    <property type="evidence" value="ECO:0007669"/>
    <property type="project" value="UniProtKB-SubCell"/>
</dbReference>
<keyword evidence="3" id="KW-1003">Cell membrane</keyword>
<comment type="caution">
    <text evidence="10">The sequence shown here is derived from an EMBL/GenBank/DDBJ whole genome shotgun (WGS) entry which is preliminary data.</text>
</comment>
<dbReference type="PANTHER" id="PTHR34582">
    <property type="entry name" value="UPF0702 TRANSMEMBRANE PROTEIN YCAP"/>
    <property type="match status" value="1"/>
</dbReference>
<dbReference type="PANTHER" id="PTHR34582:SF5">
    <property type="entry name" value="UPF0702 TRANSMEMBRANE PROTEIN YETF"/>
    <property type="match status" value="1"/>
</dbReference>
<dbReference type="AlphaFoldDB" id="A0A1E5LBX8"/>